<reference evidence="1 2" key="1">
    <citation type="submission" date="2015-09" db="EMBL/GenBank/DDBJ databases">
        <authorList>
            <consortium name="Swine Surveillance"/>
        </authorList>
    </citation>
    <scope>NUCLEOTIDE SEQUENCE [LARGE SCALE GENOMIC DNA]</scope>
    <source>
        <strain evidence="1 2">CECT 7648</strain>
    </source>
</reference>
<dbReference type="Gene3D" id="3.30.2270.10">
    <property type="entry name" value="Folate-binding superfamily"/>
    <property type="match status" value="1"/>
</dbReference>
<protein>
    <submittedName>
        <fullName evidence="1">Sarcosine oxidase, delta subunit family</fullName>
    </submittedName>
</protein>
<dbReference type="RefSeq" id="WP_058247187.1">
    <property type="nucleotide sequence ID" value="NZ_CYSE01000003.1"/>
</dbReference>
<organism evidence="1 2">
    <name type="scientific">Tropicibacter naphthalenivorans</name>
    <dbReference type="NCBI Taxonomy" id="441103"/>
    <lineage>
        <taxon>Bacteria</taxon>
        <taxon>Pseudomonadati</taxon>
        <taxon>Pseudomonadota</taxon>
        <taxon>Alphaproteobacteria</taxon>
        <taxon>Rhodobacterales</taxon>
        <taxon>Roseobacteraceae</taxon>
        <taxon>Tropicibacter</taxon>
    </lineage>
</organism>
<dbReference type="Proteomes" id="UP000054935">
    <property type="component" value="Unassembled WGS sequence"/>
</dbReference>
<dbReference type="Pfam" id="PF04267">
    <property type="entry name" value="SoxD"/>
    <property type="match status" value="1"/>
</dbReference>
<dbReference type="GO" id="GO:0046653">
    <property type="term" value="P:tetrahydrofolate metabolic process"/>
    <property type="evidence" value="ECO:0007669"/>
    <property type="project" value="InterPro"/>
</dbReference>
<proteinExistence type="predicted"/>
<evidence type="ECO:0000313" key="2">
    <source>
        <dbReference type="Proteomes" id="UP000054935"/>
    </source>
</evidence>
<dbReference type="AlphaFoldDB" id="A0A0N7LZJ7"/>
<dbReference type="STRING" id="441103.TRN7648_01656"/>
<accession>A0A0N7LZJ7</accession>
<dbReference type="InterPro" id="IPR006279">
    <property type="entry name" value="SoxD"/>
</dbReference>
<dbReference type="InterPro" id="IPR038561">
    <property type="entry name" value="SoxD_sf"/>
</dbReference>
<evidence type="ECO:0000313" key="1">
    <source>
        <dbReference type="EMBL" id="CUH77857.1"/>
    </source>
</evidence>
<dbReference type="GO" id="GO:0008115">
    <property type="term" value="F:sarcosine oxidase activity"/>
    <property type="evidence" value="ECO:0007669"/>
    <property type="project" value="InterPro"/>
</dbReference>
<name>A0A0N7LZJ7_9RHOB</name>
<keyword evidence="2" id="KW-1185">Reference proteome</keyword>
<dbReference type="EMBL" id="CYSE01000003">
    <property type="protein sequence ID" value="CUH77857.1"/>
    <property type="molecule type" value="Genomic_DNA"/>
</dbReference>
<sequence length="87" mass="9852">MRLPCPICGTRDRREFYYQGAASMLERPVSGELDAWHAYVHVRDNPAGRTRDLWHHEAGCGAWVIVERDTVTHEVFGAVLVEDADAD</sequence>
<dbReference type="OrthoDB" id="5420070at2"/>
<gene>
    <name evidence="1" type="ORF">TRN7648_01656</name>
</gene>